<keyword evidence="12" id="KW-0457">Lysine biosynthesis</keyword>
<dbReference type="InterPro" id="IPR002933">
    <property type="entry name" value="Peptidase_M20"/>
</dbReference>
<sequence>MREQAIAFLQRVVRIRSVNPPGDELPVALALKELFDAHGVENRLVDLGNHRANLVAWLRGQGPESGRRVLALSGHTDVVPPGQVQWQRDPFSGDIENGRLYGRGSCDMKSGLVALAFALLELKAEGVQLNGDVKFLASAGEEAGAFGAKHFFDSGEMEGVSALLIGESTHHDVVVAHKGALWVEVICYGKTAHGSTPDQGVNAIVHMNRFLNALLDRFELVYEPDPLLGHPTFNVAVIEGGVKTNVVPDRCSVQIDFRTVPGQRHEDIVTALNRLLDELHEEDATFRGEVRVFNDLPPVGTDPDDPFVQTVVHSVREVVGRDPAVRGMNGYTDGAALAPPHSPVPLVILGGGDDHMAHQPDESVELEAFLQSIDVYKTVIRRYLA</sequence>
<accession>A0A1I7KUT6</accession>
<feature type="domain" description="Peptidase M20 dimerisation" evidence="15">
    <location>
        <begin position="175"/>
        <end position="283"/>
    </location>
</feature>
<dbReference type="EMBL" id="FPBV01000019">
    <property type="protein sequence ID" value="SFV01272.1"/>
    <property type="molecule type" value="Genomic_DNA"/>
</dbReference>
<dbReference type="Pfam" id="PF07687">
    <property type="entry name" value="M20_dimer"/>
    <property type="match status" value="1"/>
</dbReference>
<evidence type="ECO:0000313" key="17">
    <source>
        <dbReference type="Proteomes" id="UP000183508"/>
    </source>
</evidence>
<dbReference type="InterPro" id="IPR036264">
    <property type="entry name" value="Bact_exopeptidase_dim_dom"/>
</dbReference>
<dbReference type="PANTHER" id="PTHR43808">
    <property type="entry name" value="ACETYLORNITHINE DEACETYLASE"/>
    <property type="match status" value="1"/>
</dbReference>
<evidence type="ECO:0000256" key="6">
    <source>
        <dbReference type="ARBA" id="ARBA00016853"/>
    </source>
</evidence>
<dbReference type="eggNOG" id="COG0624">
    <property type="taxonomic scope" value="Bacteria"/>
</dbReference>
<keyword evidence="17" id="KW-1185">Reference proteome</keyword>
<evidence type="ECO:0000256" key="14">
    <source>
        <dbReference type="ARBA" id="ARBA00051301"/>
    </source>
</evidence>
<dbReference type="CDD" id="cd08659">
    <property type="entry name" value="M20_ArgE_DapE-like"/>
    <property type="match status" value="1"/>
</dbReference>
<dbReference type="OrthoDB" id="9792335at2"/>
<evidence type="ECO:0000256" key="13">
    <source>
        <dbReference type="ARBA" id="ARBA00023285"/>
    </source>
</evidence>
<dbReference type="InterPro" id="IPR050072">
    <property type="entry name" value="Peptidase_M20A"/>
</dbReference>
<comment type="cofactor">
    <cofactor evidence="1">
        <name>Co(2+)</name>
        <dbReference type="ChEBI" id="CHEBI:48828"/>
    </cofactor>
</comment>
<evidence type="ECO:0000259" key="15">
    <source>
        <dbReference type="Pfam" id="PF07687"/>
    </source>
</evidence>
<dbReference type="Gene3D" id="3.40.630.10">
    <property type="entry name" value="Zn peptidases"/>
    <property type="match status" value="2"/>
</dbReference>
<evidence type="ECO:0000256" key="7">
    <source>
        <dbReference type="ARBA" id="ARBA00022605"/>
    </source>
</evidence>
<keyword evidence="10" id="KW-0862">Zinc</keyword>
<evidence type="ECO:0000313" key="16">
    <source>
        <dbReference type="EMBL" id="SFV01272.1"/>
    </source>
</evidence>
<dbReference type="GO" id="GO:0046872">
    <property type="term" value="F:metal ion binding"/>
    <property type="evidence" value="ECO:0007669"/>
    <property type="project" value="UniProtKB-KW"/>
</dbReference>
<evidence type="ECO:0000256" key="2">
    <source>
        <dbReference type="ARBA" id="ARBA00001947"/>
    </source>
</evidence>
<dbReference type="AlphaFoldDB" id="A0A1I7KUT6"/>
<keyword evidence="11" id="KW-0220">Diaminopimelate biosynthesis</keyword>
<protein>
    <recommendedName>
        <fullName evidence="6">Probable succinyl-diaminopimelate desuccinylase</fullName>
        <ecNumber evidence="5">3.5.1.18</ecNumber>
    </recommendedName>
</protein>
<keyword evidence="7" id="KW-0028">Amino-acid biosynthesis</keyword>
<dbReference type="UniPathway" id="UPA00034">
    <property type="reaction ID" value="UER00021"/>
</dbReference>
<dbReference type="InterPro" id="IPR001261">
    <property type="entry name" value="ArgE/DapE_CS"/>
</dbReference>
<dbReference type="EC" id="3.5.1.18" evidence="5"/>
<proteinExistence type="inferred from homology"/>
<evidence type="ECO:0000256" key="10">
    <source>
        <dbReference type="ARBA" id="ARBA00022833"/>
    </source>
</evidence>
<dbReference type="GO" id="GO:0009014">
    <property type="term" value="F:succinyl-diaminopimelate desuccinylase activity"/>
    <property type="evidence" value="ECO:0007669"/>
    <property type="project" value="UniProtKB-EC"/>
</dbReference>
<dbReference type="GO" id="GO:0019877">
    <property type="term" value="P:diaminopimelate biosynthetic process"/>
    <property type="evidence" value="ECO:0007669"/>
    <property type="project" value="UniProtKB-KW"/>
</dbReference>
<dbReference type="RefSeq" id="WP_083430559.1">
    <property type="nucleotide sequence ID" value="NZ_FPBV01000019.1"/>
</dbReference>
<evidence type="ECO:0000256" key="5">
    <source>
        <dbReference type="ARBA" id="ARBA00011921"/>
    </source>
</evidence>
<evidence type="ECO:0000256" key="3">
    <source>
        <dbReference type="ARBA" id="ARBA00005130"/>
    </source>
</evidence>
<evidence type="ECO:0000256" key="1">
    <source>
        <dbReference type="ARBA" id="ARBA00001941"/>
    </source>
</evidence>
<evidence type="ECO:0000256" key="9">
    <source>
        <dbReference type="ARBA" id="ARBA00022801"/>
    </source>
</evidence>
<dbReference type="STRING" id="392015.SAMN05421543_11960"/>
<evidence type="ECO:0000256" key="12">
    <source>
        <dbReference type="ARBA" id="ARBA00023154"/>
    </source>
</evidence>
<comment type="cofactor">
    <cofactor evidence="2">
        <name>Zn(2+)</name>
        <dbReference type="ChEBI" id="CHEBI:29105"/>
    </cofactor>
</comment>
<comment type="catalytic activity">
    <reaction evidence="14">
        <text>N-succinyl-(2S,6S)-2,6-diaminopimelate + H2O = (2S,6S)-2,6-diaminopimelate + succinate</text>
        <dbReference type="Rhea" id="RHEA:22608"/>
        <dbReference type="ChEBI" id="CHEBI:15377"/>
        <dbReference type="ChEBI" id="CHEBI:30031"/>
        <dbReference type="ChEBI" id="CHEBI:57609"/>
        <dbReference type="ChEBI" id="CHEBI:58087"/>
        <dbReference type="EC" id="3.5.1.18"/>
    </reaction>
</comment>
<dbReference type="GO" id="GO:0009089">
    <property type="term" value="P:lysine biosynthetic process via diaminopimelate"/>
    <property type="evidence" value="ECO:0007669"/>
    <property type="project" value="UniProtKB-UniPathway"/>
</dbReference>
<dbReference type="PANTHER" id="PTHR43808:SF8">
    <property type="entry name" value="PEPTIDASE M20 DIMERISATION DOMAIN-CONTAINING PROTEIN"/>
    <property type="match status" value="1"/>
</dbReference>
<dbReference type="NCBIfam" id="NF006365">
    <property type="entry name" value="PRK08588.1"/>
    <property type="match status" value="1"/>
</dbReference>
<dbReference type="Proteomes" id="UP000183508">
    <property type="component" value="Unassembled WGS sequence"/>
</dbReference>
<dbReference type="SUPFAM" id="SSF53187">
    <property type="entry name" value="Zn-dependent exopeptidases"/>
    <property type="match status" value="1"/>
</dbReference>
<dbReference type="PROSITE" id="PS00758">
    <property type="entry name" value="ARGE_DAPE_CPG2_1"/>
    <property type="match status" value="1"/>
</dbReference>
<keyword evidence="13" id="KW-0170">Cobalt</keyword>
<evidence type="ECO:0000256" key="4">
    <source>
        <dbReference type="ARBA" id="ARBA00006247"/>
    </source>
</evidence>
<evidence type="ECO:0000256" key="11">
    <source>
        <dbReference type="ARBA" id="ARBA00022915"/>
    </source>
</evidence>
<dbReference type="Gene3D" id="3.30.70.360">
    <property type="match status" value="1"/>
</dbReference>
<dbReference type="NCBIfam" id="TIGR01910">
    <property type="entry name" value="DapE-ArgE"/>
    <property type="match status" value="1"/>
</dbReference>
<name>A0A1I7KUT6_9BACL</name>
<dbReference type="InterPro" id="IPR011650">
    <property type="entry name" value="Peptidase_M20_dimer"/>
</dbReference>
<comment type="pathway">
    <text evidence="3">Amino-acid biosynthesis; L-lysine biosynthesis via DAP pathway; LL-2,6-diaminopimelate from (S)-tetrahydrodipicolinate (succinylase route): step 3/3.</text>
</comment>
<organism evidence="16 17">
    <name type="scientific">Alicyclobacillus macrosporangiidus</name>
    <dbReference type="NCBI Taxonomy" id="392015"/>
    <lineage>
        <taxon>Bacteria</taxon>
        <taxon>Bacillati</taxon>
        <taxon>Bacillota</taxon>
        <taxon>Bacilli</taxon>
        <taxon>Bacillales</taxon>
        <taxon>Alicyclobacillaceae</taxon>
        <taxon>Alicyclobacillus</taxon>
    </lineage>
</organism>
<gene>
    <name evidence="16" type="ORF">SAMN05421543_11960</name>
</gene>
<dbReference type="PROSITE" id="PS00759">
    <property type="entry name" value="ARGE_DAPE_CPG2_2"/>
    <property type="match status" value="1"/>
</dbReference>
<dbReference type="Pfam" id="PF01546">
    <property type="entry name" value="Peptidase_M20"/>
    <property type="match status" value="1"/>
</dbReference>
<dbReference type="InterPro" id="IPR010182">
    <property type="entry name" value="ArgE/DapE"/>
</dbReference>
<dbReference type="SUPFAM" id="SSF55031">
    <property type="entry name" value="Bacterial exopeptidase dimerisation domain"/>
    <property type="match status" value="1"/>
</dbReference>
<keyword evidence="8" id="KW-0479">Metal-binding</keyword>
<evidence type="ECO:0000256" key="8">
    <source>
        <dbReference type="ARBA" id="ARBA00022723"/>
    </source>
</evidence>
<keyword evidence="9" id="KW-0378">Hydrolase</keyword>
<reference evidence="17" key="1">
    <citation type="submission" date="2016-10" db="EMBL/GenBank/DDBJ databases">
        <authorList>
            <person name="Varghese N."/>
        </authorList>
    </citation>
    <scope>NUCLEOTIDE SEQUENCE [LARGE SCALE GENOMIC DNA]</scope>
    <source>
        <strain evidence="17">DSM 17980</strain>
    </source>
</reference>
<comment type="similarity">
    <text evidence="4">Belongs to the peptidase M20A family.</text>
</comment>